<evidence type="ECO:0000256" key="5">
    <source>
        <dbReference type="ARBA" id="ARBA00022496"/>
    </source>
</evidence>
<dbReference type="AlphaFoldDB" id="A0A7W9SSX2"/>
<dbReference type="InterPro" id="IPR030389">
    <property type="entry name" value="G_FEOB_dom"/>
</dbReference>
<dbReference type="NCBIfam" id="TIGR00437">
    <property type="entry name" value="feoB"/>
    <property type="match status" value="1"/>
</dbReference>
<dbReference type="SUPFAM" id="SSF52540">
    <property type="entry name" value="P-loop containing nucleoside triphosphate hydrolases"/>
    <property type="match status" value="1"/>
</dbReference>
<keyword evidence="11" id="KW-0406">Ion transport</keyword>
<feature type="transmembrane region" description="Helical" evidence="17">
    <location>
        <begin position="287"/>
        <end position="307"/>
    </location>
</feature>
<feature type="binding site" evidence="16">
    <location>
        <position position="24"/>
    </location>
    <ligand>
        <name>Mg(2+)</name>
        <dbReference type="ChEBI" id="CHEBI:18420"/>
        <label>2</label>
    </ligand>
</feature>
<feature type="transmembrane region" description="Helical" evidence="17">
    <location>
        <begin position="342"/>
        <end position="367"/>
    </location>
</feature>
<evidence type="ECO:0000256" key="13">
    <source>
        <dbReference type="ARBA" id="ARBA00023136"/>
    </source>
</evidence>
<evidence type="ECO:0000256" key="6">
    <source>
        <dbReference type="ARBA" id="ARBA00022519"/>
    </source>
</evidence>
<reference evidence="19 20" key="1">
    <citation type="submission" date="2020-08" db="EMBL/GenBank/DDBJ databases">
        <title>Genomic Encyclopedia of Type Strains, Phase IV (KMG-IV): sequencing the most valuable type-strain genomes for metagenomic binning, comparative biology and taxonomic classification.</title>
        <authorList>
            <person name="Goeker M."/>
        </authorList>
    </citation>
    <scope>NUCLEOTIDE SEQUENCE [LARGE SCALE GENOMIC DNA]</scope>
    <source>
        <strain evidence="19 20">DSM 23562</strain>
    </source>
</reference>
<dbReference type="InterPro" id="IPR011642">
    <property type="entry name" value="Gate_dom"/>
</dbReference>
<evidence type="ECO:0000256" key="9">
    <source>
        <dbReference type="ARBA" id="ARBA00022989"/>
    </source>
</evidence>
<dbReference type="PRINTS" id="PR00326">
    <property type="entry name" value="GTP1OBG"/>
</dbReference>
<dbReference type="PROSITE" id="PS51711">
    <property type="entry name" value="G_FEOB"/>
    <property type="match status" value="1"/>
</dbReference>
<dbReference type="GO" id="GO:0005886">
    <property type="term" value="C:plasma membrane"/>
    <property type="evidence" value="ECO:0007669"/>
    <property type="project" value="UniProtKB-SubCell"/>
</dbReference>
<evidence type="ECO:0000259" key="18">
    <source>
        <dbReference type="PROSITE" id="PS51711"/>
    </source>
</evidence>
<comment type="caution">
    <text evidence="19">The sequence shown here is derived from an EMBL/GenBank/DDBJ whole genome shotgun (WGS) entry which is preliminary data.</text>
</comment>
<feature type="binding site" evidence="15">
    <location>
        <begin position="9"/>
        <end position="16"/>
    </location>
    <ligand>
        <name>GTP</name>
        <dbReference type="ChEBI" id="CHEBI:37565"/>
        <label>1</label>
    </ligand>
</feature>
<evidence type="ECO:0000256" key="12">
    <source>
        <dbReference type="ARBA" id="ARBA00023134"/>
    </source>
</evidence>
<evidence type="ECO:0000256" key="17">
    <source>
        <dbReference type="RuleBase" id="RU362098"/>
    </source>
</evidence>
<keyword evidence="13 17" id="KW-0472">Membrane</keyword>
<dbReference type="RefSeq" id="WP_184200916.1">
    <property type="nucleotide sequence ID" value="NZ_JACHGW010000004.1"/>
</dbReference>
<feature type="transmembrane region" description="Helical" evidence="17">
    <location>
        <begin position="387"/>
        <end position="409"/>
    </location>
</feature>
<evidence type="ECO:0000256" key="2">
    <source>
        <dbReference type="ARBA" id="ARBA00004429"/>
    </source>
</evidence>
<comment type="subcellular location">
    <subcellularLocation>
        <location evidence="2 17">Cell inner membrane</location>
        <topology evidence="2 17">Multi-pass membrane protein</topology>
    </subcellularLocation>
</comment>
<feature type="transmembrane region" description="Helical" evidence="17">
    <location>
        <begin position="528"/>
        <end position="547"/>
    </location>
</feature>
<dbReference type="Gene3D" id="3.40.50.300">
    <property type="entry name" value="P-loop containing nucleotide triphosphate hydrolases"/>
    <property type="match status" value="1"/>
</dbReference>
<dbReference type="FunFam" id="3.40.50.300:FF:000426">
    <property type="entry name" value="Ferrous iron transport protein B"/>
    <property type="match status" value="1"/>
</dbReference>
<evidence type="ECO:0000256" key="4">
    <source>
        <dbReference type="ARBA" id="ARBA00022475"/>
    </source>
</evidence>
<comment type="similarity">
    <text evidence="17">Belongs to the TRAFAC class TrmE-Era-EngA-EngB-Septin-like GTPase superfamily. FeoB GTPase (TC 9.A.8) family.</text>
</comment>
<evidence type="ECO:0000313" key="20">
    <source>
        <dbReference type="Proteomes" id="UP000520814"/>
    </source>
</evidence>
<keyword evidence="8 15" id="KW-0547">Nucleotide-binding</keyword>
<gene>
    <name evidence="19" type="ORF">HNQ39_004062</name>
</gene>
<keyword evidence="6" id="KW-0997">Cell inner membrane</keyword>
<keyword evidence="4" id="KW-1003">Cell membrane</keyword>
<feature type="binding site" evidence="15">
    <location>
        <begin position="34"/>
        <end position="38"/>
    </location>
    <ligand>
        <name>GTP</name>
        <dbReference type="ChEBI" id="CHEBI:37565"/>
        <label>1</label>
    </ligand>
</feature>
<dbReference type="GO" id="GO:0015093">
    <property type="term" value="F:ferrous iron transmembrane transporter activity"/>
    <property type="evidence" value="ECO:0007669"/>
    <property type="project" value="UniProtKB-UniRule"/>
</dbReference>
<dbReference type="GO" id="GO:0046872">
    <property type="term" value="F:metal ion binding"/>
    <property type="evidence" value="ECO:0007669"/>
    <property type="project" value="UniProtKB-KW"/>
</dbReference>
<keyword evidence="20" id="KW-1185">Reference proteome</keyword>
<feature type="binding site" evidence="16">
    <location>
        <position position="23"/>
    </location>
    <ligand>
        <name>Mg(2+)</name>
        <dbReference type="ChEBI" id="CHEBI:18420"/>
        <label>2</label>
    </ligand>
</feature>
<evidence type="ECO:0000313" key="19">
    <source>
        <dbReference type="EMBL" id="MBB6052241.1"/>
    </source>
</evidence>
<dbReference type="PANTHER" id="PTHR43185">
    <property type="entry name" value="FERROUS IRON TRANSPORT PROTEIN B"/>
    <property type="match status" value="1"/>
</dbReference>
<keyword evidence="12 15" id="KW-0342">GTP-binding</keyword>
<evidence type="ECO:0000256" key="3">
    <source>
        <dbReference type="ARBA" id="ARBA00022448"/>
    </source>
</evidence>
<feature type="transmembrane region" description="Helical" evidence="17">
    <location>
        <begin position="675"/>
        <end position="695"/>
    </location>
</feature>
<evidence type="ECO:0000256" key="15">
    <source>
        <dbReference type="PIRSR" id="PIRSR603373-1"/>
    </source>
</evidence>
<keyword evidence="5 17" id="KW-0410">Iron transport</keyword>
<comment type="caution">
    <text evidence="17">Lacks conserved residue(s) required for the propagation of feature annotation.</text>
</comment>
<sequence>MNRRIALVGNPNSGKTTLFNALTGLRQKVGNYPGITVERKEGTVPLPDGSSVTLIDLPGLYSLTPQSPDEQIARDILLGYRDDTPQPEAIVNVVDASNLERNLYLTSQLADLGLPLIVVLTMGDTAARRGVEVDAEALSRELGLPVIPLHAASRAGLSELKNALVSPPPVPPRRRWQLPVTVEEEAEELAALLTSQHQLSPETAFSEAVLLLGTPVAPKTTRWSPEILAHLHGDHERLTREGHDTTTAIAEARYGEINRIAQIVIRRAETPPTTKTERLDRLFLHKFWGYVIFLGILSILFQAMFTWAEVPKGWLESGIAALSGGIQKVMPAGALRDLLTEGVLSGVGTTITFLPQILLLFLFIALLEDTGYLARAAFLMDRLMSRVGLHGKSFIPLLSSYACAIPGILATRTIESHKARLLTILVAPLMSCSARLPVYSLLIAAFIPRTTLVGFHVGGHEFALLTVQGATLFSMYALGTLATFLMAALFNRTLLKSEPPSFLLELPPYRKPIWRTLGFRLWETAWQFLQRAGTVILALSTLLWFLASYPKAPAETPKGTAMERSYAGQLGHAIEPVIAPLGFDWKMGIGVVASFAAREVFVSTMAILYQAESDDEEQQTTALKDRLGAEKLPDGSPAYTPLVAVCLMVFYVLAMQCISTLAVVKRETNSWKWPLFQLAYMTFLAWFVTFLVHSIGKALGY</sequence>
<dbReference type="Pfam" id="PF07670">
    <property type="entry name" value="Gate"/>
    <property type="match status" value="2"/>
</dbReference>
<dbReference type="EMBL" id="JACHGW010000004">
    <property type="protein sequence ID" value="MBB6052241.1"/>
    <property type="molecule type" value="Genomic_DNA"/>
</dbReference>
<evidence type="ECO:0000256" key="1">
    <source>
        <dbReference type="ARBA" id="ARBA00003926"/>
    </source>
</evidence>
<feature type="transmembrane region" description="Helical" evidence="17">
    <location>
        <begin position="642"/>
        <end position="663"/>
    </location>
</feature>
<evidence type="ECO:0000256" key="11">
    <source>
        <dbReference type="ARBA" id="ARBA00023065"/>
    </source>
</evidence>
<dbReference type="PANTHER" id="PTHR43185:SF1">
    <property type="entry name" value="FE(2+) TRANSPORTER FEOB"/>
    <property type="match status" value="1"/>
</dbReference>
<evidence type="ECO:0000256" key="10">
    <source>
        <dbReference type="ARBA" id="ARBA00023004"/>
    </source>
</evidence>
<dbReference type="Proteomes" id="UP000520814">
    <property type="component" value="Unassembled WGS sequence"/>
</dbReference>
<dbReference type="GO" id="GO:0005525">
    <property type="term" value="F:GTP binding"/>
    <property type="evidence" value="ECO:0007669"/>
    <property type="project" value="UniProtKB-KW"/>
</dbReference>
<feature type="domain" description="FeoB-type G" evidence="18">
    <location>
        <begin position="2"/>
        <end position="170"/>
    </location>
</feature>
<keyword evidence="3 17" id="KW-0813">Transport</keyword>
<protein>
    <recommendedName>
        <fullName evidence="14 17">Ferrous iron transport protein B</fullName>
    </recommendedName>
</protein>
<dbReference type="InterPro" id="IPR050860">
    <property type="entry name" value="FeoB_GTPase"/>
</dbReference>
<feature type="binding site" evidence="16">
    <location>
        <position position="21"/>
    </location>
    <ligand>
        <name>Mg(2+)</name>
        <dbReference type="ChEBI" id="CHEBI:18420"/>
        <label>2</label>
    </ligand>
</feature>
<evidence type="ECO:0000256" key="14">
    <source>
        <dbReference type="NCBIfam" id="TIGR00437"/>
    </source>
</evidence>
<keyword evidence="16" id="KW-0460">Magnesium</keyword>
<proteinExistence type="inferred from homology"/>
<keyword evidence="16" id="KW-0479">Metal-binding</keyword>
<keyword evidence="7 17" id="KW-0812">Transmembrane</keyword>
<evidence type="ECO:0000256" key="8">
    <source>
        <dbReference type="ARBA" id="ARBA00022741"/>
    </source>
</evidence>
<dbReference type="InterPro" id="IPR011640">
    <property type="entry name" value="Fe2_transport_prot_B_C"/>
</dbReference>
<evidence type="ECO:0000256" key="16">
    <source>
        <dbReference type="PIRSR" id="PIRSR603373-2"/>
    </source>
</evidence>
<comment type="function">
    <text evidence="1 17">Probable transporter of a GTP-driven Fe(2+) uptake system.</text>
</comment>
<feature type="binding site" evidence="16">
    <location>
        <position position="20"/>
    </location>
    <ligand>
        <name>Mg(2+)</name>
        <dbReference type="ChEBI" id="CHEBI:18420"/>
        <label>2</label>
    </ligand>
</feature>
<organism evidence="19 20">
    <name type="scientific">Armatimonas rosea</name>
    <dbReference type="NCBI Taxonomy" id="685828"/>
    <lineage>
        <taxon>Bacteria</taxon>
        <taxon>Bacillati</taxon>
        <taxon>Armatimonadota</taxon>
        <taxon>Armatimonadia</taxon>
        <taxon>Armatimonadales</taxon>
        <taxon>Armatimonadaceae</taxon>
        <taxon>Armatimonas</taxon>
    </lineage>
</organism>
<feature type="binding site" evidence="15">
    <location>
        <begin position="56"/>
        <end position="59"/>
    </location>
    <ligand>
        <name>GTP</name>
        <dbReference type="ChEBI" id="CHEBI:37565"/>
        <label>3</label>
    </ligand>
</feature>
<dbReference type="Pfam" id="PF07664">
    <property type="entry name" value="FeoB_C"/>
    <property type="match status" value="1"/>
</dbReference>
<dbReference type="InterPro" id="IPR006073">
    <property type="entry name" value="GTP-bd"/>
</dbReference>
<evidence type="ECO:0000256" key="7">
    <source>
        <dbReference type="ARBA" id="ARBA00022692"/>
    </source>
</evidence>
<dbReference type="Pfam" id="PF02421">
    <property type="entry name" value="FeoB_N"/>
    <property type="match status" value="1"/>
</dbReference>
<accession>A0A7W9SSX2</accession>
<feature type="transmembrane region" description="Helical" evidence="17">
    <location>
        <begin position="467"/>
        <end position="490"/>
    </location>
</feature>
<keyword evidence="10 17" id="KW-0408">Iron</keyword>
<dbReference type="InterPro" id="IPR003373">
    <property type="entry name" value="Fe2_transport_prot-B"/>
</dbReference>
<dbReference type="CDD" id="cd01879">
    <property type="entry name" value="FeoB"/>
    <property type="match status" value="1"/>
</dbReference>
<dbReference type="InterPro" id="IPR027417">
    <property type="entry name" value="P-loop_NTPase"/>
</dbReference>
<keyword evidence="9 17" id="KW-1133">Transmembrane helix</keyword>
<name>A0A7W9SSX2_ARMRO</name>